<feature type="transmembrane region" description="Helical" evidence="1">
    <location>
        <begin position="20"/>
        <end position="42"/>
    </location>
</feature>
<dbReference type="PANTHER" id="PTHR30188:SF4">
    <property type="entry name" value="PROTEIN TRIGALACTOSYLDIACYLGLYCEROL 1, CHLOROPLASTIC"/>
    <property type="match status" value="1"/>
</dbReference>
<keyword evidence="1" id="KW-0472">Membrane</keyword>
<gene>
    <name evidence="2" type="ORF">GLS_c21360</name>
</gene>
<name>A0A067Z712_GLUOY</name>
<dbReference type="PANTHER" id="PTHR30188">
    <property type="entry name" value="ABC TRANSPORTER PERMEASE PROTEIN-RELATED"/>
    <property type="match status" value="1"/>
</dbReference>
<evidence type="ECO:0000313" key="3">
    <source>
        <dbReference type="Proteomes" id="UP000031656"/>
    </source>
</evidence>
<keyword evidence="1" id="KW-0812">Transmembrane</keyword>
<feature type="transmembrane region" description="Helical" evidence="1">
    <location>
        <begin position="253"/>
        <end position="272"/>
    </location>
</feature>
<dbReference type="EMBL" id="CP004373">
    <property type="protein sequence ID" value="AHK72007.1"/>
    <property type="molecule type" value="Genomic_DNA"/>
</dbReference>
<dbReference type="KEGG" id="goy:GLS_c21360"/>
<evidence type="ECO:0000313" key="2">
    <source>
        <dbReference type="EMBL" id="AHK72007.1"/>
    </source>
</evidence>
<dbReference type="Proteomes" id="UP000031656">
    <property type="component" value="Chromosome"/>
</dbReference>
<feature type="transmembrane region" description="Helical" evidence="1">
    <location>
        <begin position="63"/>
        <end position="93"/>
    </location>
</feature>
<dbReference type="GO" id="GO:0043190">
    <property type="term" value="C:ATP-binding cassette (ABC) transporter complex"/>
    <property type="evidence" value="ECO:0007669"/>
    <property type="project" value="InterPro"/>
</dbReference>
<dbReference type="GeneID" id="56906362"/>
<reference evidence="2 3" key="1">
    <citation type="journal article" date="2015" name="Appl. Microbiol. Biotechnol.">
        <title>The consequence of an additional NADH dehydrogenase paralog on the growth of Gluconobacter oxydans DSM3504.</title>
        <authorList>
            <person name="Kostner D."/>
            <person name="Luchterhand B."/>
            <person name="Junker A."/>
            <person name="Volland S."/>
            <person name="Daniel R."/>
            <person name="Buchs J."/>
            <person name="Liebl W."/>
            <person name="Ehrenreich A."/>
        </authorList>
    </citation>
    <scope>NUCLEOTIDE SEQUENCE [LARGE SCALE GENOMIC DNA]</scope>
    <source>
        <strain evidence="2">DSM 3504</strain>
    </source>
</reference>
<feature type="transmembrane region" description="Helical" evidence="1">
    <location>
        <begin position="164"/>
        <end position="188"/>
    </location>
</feature>
<dbReference type="AlphaFoldDB" id="A0A067Z712"/>
<evidence type="ECO:0000256" key="1">
    <source>
        <dbReference type="SAM" id="Phobius"/>
    </source>
</evidence>
<dbReference type="InterPro" id="IPR030802">
    <property type="entry name" value="Permease_MalE"/>
</dbReference>
<dbReference type="GO" id="GO:0005548">
    <property type="term" value="F:phospholipid transporter activity"/>
    <property type="evidence" value="ECO:0007669"/>
    <property type="project" value="TreeGrafter"/>
</dbReference>
<sequence length="274" mass="29809">MKVLRNLDRITMVRSMLVHLGYFSRTQMRFTLMMIGAGWGIMREATRLTTWRRTVRIEFWASLHQAVGGGILSTLVTAALTGFGIVAQTVYWLGFAGMAQMTGSILSTVLVREIAPVLVGVILLGRSGMLMLTELGTLTTGGQMRAMTGMGIDPFISFLLPRSLAMTISGFTLGVIFSMTALLVGYAVCRVEDAITMPIWAFLDQVVSSVKPIDYFVIPAKFIFSGYAVGVCSCLSGMDVTTEDDLSSMLPRGFARGMLSIMVINVVFSVCFDG</sequence>
<dbReference type="HOGENOM" id="CLU_045686_3_2_5"/>
<dbReference type="RefSeq" id="WP_011253537.1">
    <property type="nucleotide sequence ID" value="NZ_CP004373.1"/>
</dbReference>
<dbReference type="Pfam" id="PF02405">
    <property type="entry name" value="MlaE"/>
    <property type="match status" value="1"/>
</dbReference>
<protein>
    <submittedName>
        <fullName evidence="2">Putative ABC transporter permease</fullName>
    </submittedName>
</protein>
<proteinExistence type="predicted"/>
<organism evidence="2 3">
    <name type="scientific">Gluconobacter oxydans DSM 3504</name>
    <dbReference type="NCBI Taxonomy" id="1288313"/>
    <lineage>
        <taxon>Bacteria</taxon>
        <taxon>Pseudomonadati</taxon>
        <taxon>Pseudomonadota</taxon>
        <taxon>Alphaproteobacteria</taxon>
        <taxon>Acetobacterales</taxon>
        <taxon>Acetobacteraceae</taxon>
        <taxon>Gluconobacter</taxon>
    </lineage>
</organism>
<accession>A0A067Z712</accession>
<keyword evidence="1" id="KW-1133">Transmembrane helix</keyword>